<dbReference type="Gene3D" id="3.40.50.720">
    <property type="entry name" value="NAD(P)-binding Rossmann-like Domain"/>
    <property type="match status" value="1"/>
</dbReference>
<proteinExistence type="inferred from homology"/>
<organism evidence="4 5">
    <name type="scientific">Gordonia terrae</name>
    <dbReference type="NCBI Taxonomy" id="2055"/>
    <lineage>
        <taxon>Bacteria</taxon>
        <taxon>Bacillati</taxon>
        <taxon>Actinomycetota</taxon>
        <taxon>Actinomycetes</taxon>
        <taxon>Mycobacteriales</taxon>
        <taxon>Gordoniaceae</taxon>
        <taxon>Gordonia</taxon>
    </lineage>
</organism>
<protein>
    <recommendedName>
        <fullName evidence="6">Oxidoreductase</fullName>
    </recommendedName>
</protein>
<comment type="caution">
    <text evidence="4">The sequence shown here is derived from an EMBL/GenBank/DDBJ whole genome shotgun (WGS) entry which is preliminary data.</text>
</comment>
<dbReference type="Pfam" id="PF00106">
    <property type="entry name" value="adh_short"/>
    <property type="match status" value="1"/>
</dbReference>
<dbReference type="PANTHER" id="PTHR44196">
    <property type="entry name" value="DEHYDROGENASE/REDUCTASE SDR FAMILY MEMBER 7B"/>
    <property type="match status" value="1"/>
</dbReference>
<dbReference type="EMBL" id="PKJC01000037">
    <property type="protein sequence ID" value="PKZ62941.1"/>
    <property type="molecule type" value="Genomic_DNA"/>
</dbReference>
<dbReference type="PRINTS" id="PR00081">
    <property type="entry name" value="GDHRDH"/>
</dbReference>
<evidence type="ECO:0000313" key="4">
    <source>
        <dbReference type="EMBL" id="PKZ62941.1"/>
    </source>
</evidence>
<dbReference type="InterPro" id="IPR002347">
    <property type="entry name" value="SDR_fam"/>
</dbReference>
<feature type="non-terminal residue" evidence="4">
    <location>
        <position position="192"/>
    </location>
</feature>
<comment type="similarity">
    <text evidence="1">Belongs to the short-chain dehydrogenases/reductases (SDR) family.</text>
</comment>
<feature type="region of interest" description="Disordered" evidence="3">
    <location>
        <begin position="1"/>
        <end position="22"/>
    </location>
</feature>
<name>A0A2I1R1G6_9ACTN</name>
<evidence type="ECO:0000256" key="1">
    <source>
        <dbReference type="ARBA" id="ARBA00006484"/>
    </source>
</evidence>
<dbReference type="Proteomes" id="UP000234662">
    <property type="component" value="Unassembled WGS sequence"/>
</dbReference>
<dbReference type="GO" id="GO:0016491">
    <property type="term" value="F:oxidoreductase activity"/>
    <property type="evidence" value="ECO:0007669"/>
    <property type="project" value="UniProtKB-KW"/>
</dbReference>
<keyword evidence="2" id="KW-0560">Oxidoreductase</keyword>
<sequence length="192" mass="19706">MGGASMTDTALEVSESRRATVDSRPLAGRTALVTGGSRGVGAGVAVELARRGADVAVTYNRRPDDADRVVESIRALGVGAAAVQFDAADPVAAPSLVDCVGDALGAVDLFVSNAGIASRGGSVADTPSDEYQRLMSVHAWAPIAVIQRLLPAMRTKERSDIVIVSSATTDSLPPRTAPYVMAKSAMEAAARV</sequence>
<dbReference type="CDD" id="cd05233">
    <property type="entry name" value="SDR_c"/>
    <property type="match status" value="1"/>
</dbReference>
<gene>
    <name evidence="4" type="ORF">CYJ73_24290</name>
</gene>
<dbReference type="AlphaFoldDB" id="A0A2I1R1G6"/>
<dbReference type="SUPFAM" id="SSF51735">
    <property type="entry name" value="NAD(P)-binding Rossmann-fold domains"/>
    <property type="match status" value="1"/>
</dbReference>
<accession>A0A2I1R1G6</accession>
<dbReference type="PANTHER" id="PTHR44196:SF1">
    <property type="entry name" value="DEHYDROGENASE_REDUCTASE SDR FAMILY MEMBER 7B"/>
    <property type="match status" value="1"/>
</dbReference>
<evidence type="ECO:0008006" key="6">
    <source>
        <dbReference type="Google" id="ProtNLM"/>
    </source>
</evidence>
<evidence type="ECO:0000313" key="5">
    <source>
        <dbReference type="Proteomes" id="UP000234662"/>
    </source>
</evidence>
<dbReference type="InterPro" id="IPR036291">
    <property type="entry name" value="NAD(P)-bd_dom_sf"/>
</dbReference>
<reference evidence="4 5" key="1">
    <citation type="submission" date="2017-12" db="EMBL/GenBank/DDBJ databases">
        <title>Phylogenetic diversity of female urinary microbiome.</title>
        <authorList>
            <person name="Thomas-White K."/>
            <person name="Wolfe A.J."/>
        </authorList>
    </citation>
    <scope>NUCLEOTIDE SEQUENCE [LARGE SCALE GENOMIC DNA]</scope>
    <source>
        <strain evidence="4 5">UMB0777</strain>
    </source>
</reference>
<dbReference type="GO" id="GO:0016020">
    <property type="term" value="C:membrane"/>
    <property type="evidence" value="ECO:0007669"/>
    <property type="project" value="TreeGrafter"/>
</dbReference>
<evidence type="ECO:0000256" key="3">
    <source>
        <dbReference type="SAM" id="MobiDB-lite"/>
    </source>
</evidence>
<evidence type="ECO:0000256" key="2">
    <source>
        <dbReference type="ARBA" id="ARBA00023002"/>
    </source>
</evidence>